<feature type="transmembrane region" description="Helical" evidence="1">
    <location>
        <begin position="317"/>
        <end position="336"/>
    </location>
</feature>
<dbReference type="PANTHER" id="PTHR23028">
    <property type="entry name" value="ACETYLTRANSFERASE"/>
    <property type="match status" value="1"/>
</dbReference>
<feature type="transmembrane region" description="Helical" evidence="1">
    <location>
        <begin position="430"/>
        <end position="453"/>
    </location>
</feature>
<dbReference type="AlphaFoldDB" id="A0A4U7AUX5"/>
<feature type="transmembrane region" description="Helical" evidence="1">
    <location>
        <begin position="153"/>
        <end position="175"/>
    </location>
</feature>
<accession>A0A4U7AUX5</accession>
<proteinExistence type="predicted"/>
<dbReference type="Proteomes" id="UP000308133">
    <property type="component" value="Unassembled WGS sequence"/>
</dbReference>
<feature type="transmembrane region" description="Helical" evidence="1">
    <location>
        <begin position="399"/>
        <end position="418"/>
    </location>
</feature>
<feature type="domain" description="Acyltransferase 3" evidence="2">
    <location>
        <begin position="72"/>
        <end position="455"/>
    </location>
</feature>
<keyword evidence="3" id="KW-0012">Acyltransferase</keyword>
<keyword evidence="1" id="KW-0472">Membrane</keyword>
<gene>
    <name evidence="3" type="ORF">C1H76_7569</name>
</gene>
<feature type="transmembrane region" description="Helical" evidence="1">
    <location>
        <begin position="72"/>
        <end position="91"/>
    </location>
</feature>
<name>A0A4U7AUX5_9PEZI</name>
<evidence type="ECO:0000313" key="3">
    <source>
        <dbReference type="EMBL" id="TKX20236.1"/>
    </source>
</evidence>
<keyword evidence="1" id="KW-1133">Transmembrane helix</keyword>
<protein>
    <submittedName>
        <fullName evidence="3">Acyltransferase-like protein 4</fullName>
    </submittedName>
</protein>
<dbReference type="InterPro" id="IPR002656">
    <property type="entry name" value="Acyl_transf_3_dom"/>
</dbReference>
<dbReference type="InterPro" id="IPR050879">
    <property type="entry name" value="Acyltransferase_3"/>
</dbReference>
<dbReference type="Pfam" id="PF01757">
    <property type="entry name" value="Acyl_transf_3"/>
    <property type="match status" value="1"/>
</dbReference>
<feature type="transmembrane region" description="Helical" evidence="1">
    <location>
        <begin position="256"/>
        <end position="282"/>
    </location>
</feature>
<sequence length="478" mass="55298">MFEESETKYADRTDSLHASDVTDCAPDLESPPILAPPRVETSSRTCSMLISLLPAFIRPGGLTRKKKLSKTAYLDALRGWAAFIVVFYHSGRADGRPIWQMPFVHLFDSGHGMVAIFFVISGYVLSYRMLTLMRKRDFTGLYNALASASFRRWFRLFLPTGLATLFVVFLTRTWILNPGPVERFDSIWYHLWHWFNDWLESSNPLADIKGWWYPLVFRTVYLDQMWTIPVEYRGSMVLFLHCAICGRMATRTRMLYTSLIIILCYYWQLVYVSLFLFGMLIAESSLENMAAANTANNDDNNTLPTTKPWSKVPTRTAAIRNTLTTPVLFILAIFFVSQPENFGSNDHWPWPSLQRLVPNWWYPGSDEQFWVSFGAALLVFVLDRSPTLQKPLRWPISQYLGEISFGLYAVHLPIFWALDMGRIKPWVEANASHTAVVDTLTFAGLLVVIMWVADYFTRIDRYFVRFGHWLQGRLFVQD</sequence>
<organism evidence="3 4">
    <name type="scientific">Elsinoe australis</name>
    <dbReference type="NCBI Taxonomy" id="40998"/>
    <lineage>
        <taxon>Eukaryota</taxon>
        <taxon>Fungi</taxon>
        <taxon>Dikarya</taxon>
        <taxon>Ascomycota</taxon>
        <taxon>Pezizomycotina</taxon>
        <taxon>Dothideomycetes</taxon>
        <taxon>Dothideomycetidae</taxon>
        <taxon>Myriangiales</taxon>
        <taxon>Elsinoaceae</taxon>
        <taxon>Elsinoe</taxon>
    </lineage>
</organism>
<keyword evidence="3" id="KW-0808">Transferase</keyword>
<reference evidence="3 4" key="1">
    <citation type="submission" date="2018-02" db="EMBL/GenBank/DDBJ databases">
        <title>Draft genome sequences of Elsinoe sp., causing black scab on jojoba.</title>
        <authorList>
            <person name="Stodart B."/>
            <person name="Jeffress S."/>
            <person name="Ash G."/>
            <person name="Arun Chinnappa K."/>
        </authorList>
    </citation>
    <scope>NUCLEOTIDE SEQUENCE [LARGE SCALE GENOMIC DNA]</scope>
    <source>
        <strain evidence="3 4">Hillstone_2</strain>
    </source>
</reference>
<comment type="caution">
    <text evidence="3">The sequence shown here is derived from an EMBL/GenBank/DDBJ whole genome shotgun (WGS) entry which is preliminary data.</text>
</comment>
<dbReference type="GO" id="GO:0016747">
    <property type="term" value="F:acyltransferase activity, transferring groups other than amino-acyl groups"/>
    <property type="evidence" value="ECO:0007669"/>
    <property type="project" value="InterPro"/>
</dbReference>
<dbReference type="PANTHER" id="PTHR23028:SF134">
    <property type="entry name" value="PUTATIVE (AFU_ORTHOLOGUE AFUA_4G08520)-RELATED"/>
    <property type="match status" value="1"/>
</dbReference>
<keyword evidence="1" id="KW-0812">Transmembrane</keyword>
<evidence type="ECO:0000259" key="2">
    <source>
        <dbReference type="Pfam" id="PF01757"/>
    </source>
</evidence>
<evidence type="ECO:0000313" key="4">
    <source>
        <dbReference type="Proteomes" id="UP000308133"/>
    </source>
</evidence>
<feature type="transmembrane region" description="Helical" evidence="1">
    <location>
        <begin position="111"/>
        <end position="132"/>
    </location>
</feature>
<dbReference type="EMBL" id="PTQR01000096">
    <property type="protein sequence ID" value="TKX20236.1"/>
    <property type="molecule type" value="Genomic_DNA"/>
</dbReference>
<evidence type="ECO:0000256" key="1">
    <source>
        <dbReference type="SAM" id="Phobius"/>
    </source>
</evidence>